<dbReference type="InterPro" id="IPR036166">
    <property type="entry name" value="YxeA-like_sf"/>
</dbReference>
<sequence>MRKYTAYIGIFLVVVVMLTGCDFNRMFKDQAYTQIKGEGKLDNQHKQYEYTLPAYNEKGEEIQLTFSKFGEDQFKQGAYLRLYMKDKDGKKVVTSYEEVKKEELPDKVKEKLQATP</sequence>
<dbReference type="PROSITE" id="PS51257">
    <property type="entry name" value="PROKAR_LIPOPROTEIN"/>
    <property type="match status" value="1"/>
</dbReference>
<reference evidence="2 3" key="1">
    <citation type="journal article" date="2020" name="Int. J. Med. Microbiol.">
        <title>Discovery of Paenibacillus larvae ERIC V: Phenotypic and genomic comparison to genotypes ERIC I-IV reveal different inventories of virulence factors which correlate with epidemiological prevalences of American Foulbrood.</title>
        <authorList>
            <person name="Beims H."/>
            <person name="Bunk B."/>
            <person name="Erler S."/>
            <person name="Mohr K.I."/>
            <person name="Sproer C."/>
            <person name="Pradella S."/>
            <person name="Gunther G."/>
            <person name="Rohde M."/>
            <person name="von der Ohe W."/>
            <person name="Steinert M."/>
        </authorList>
    </citation>
    <scope>NUCLEOTIDE SEQUENCE [LARGE SCALE GENOMIC DNA]</scope>
    <source>
        <strain evidence="2">Eric_V</strain>
    </source>
</reference>
<dbReference type="Gene3D" id="2.40.50.480">
    <property type="match status" value="1"/>
</dbReference>
<name>A0A6C0R0A6_9BACL</name>
<proteinExistence type="predicted"/>
<dbReference type="InterPro" id="IPR006542">
    <property type="entry name" value="DUF1093"/>
</dbReference>
<dbReference type="EMBL" id="CP019717">
    <property type="protein sequence ID" value="QHZ53968.1"/>
    <property type="molecule type" value="Genomic_DNA"/>
</dbReference>
<keyword evidence="1" id="KW-1133">Transmembrane helix</keyword>
<dbReference type="PANTHER" id="PTHR36433:SF2">
    <property type="entry name" value="YXEA FAMILY PROTEIN"/>
    <property type="match status" value="1"/>
</dbReference>
<evidence type="ECO:0000256" key="1">
    <source>
        <dbReference type="SAM" id="Phobius"/>
    </source>
</evidence>
<organism evidence="2 3">
    <name type="scientific">Paenibacillus larvae subsp. larvae</name>
    <dbReference type="NCBI Taxonomy" id="147375"/>
    <lineage>
        <taxon>Bacteria</taxon>
        <taxon>Bacillati</taxon>
        <taxon>Bacillota</taxon>
        <taxon>Bacilli</taxon>
        <taxon>Bacillales</taxon>
        <taxon>Paenibacillaceae</taxon>
        <taxon>Paenibacillus</taxon>
    </lineage>
</organism>
<gene>
    <name evidence="2" type="ORF">ERICV_04983</name>
</gene>
<feature type="transmembrane region" description="Helical" evidence="1">
    <location>
        <begin position="6"/>
        <end position="27"/>
    </location>
</feature>
<dbReference type="Proteomes" id="UP000464330">
    <property type="component" value="Chromosome"/>
</dbReference>
<dbReference type="Pfam" id="PF06486">
    <property type="entry name" value="DUF1093"/>
    <property type="match status" value="1"/>
</dbReference>
<dbReference type="RefSeq" id="WP_172423804.1">
    <property type="nucleotide sequence ID" value="NZ_CP019717.1"/>
</dbReference>
<keyword evidence="1" id="KW-0812">Transmembrane</keyword>
<evidence type="ECO:0008006" key="4">
    <source>
        <dbReference type="Google" id="ProtNLM"/>
    </source>
</evidence>
<dbReference type="SUPFAM" id="SSF159121">
    <property type="entry name" value="BC4932-like"/>
    <property type="match status" value="1"/>
</dbReference>
<dbReference type="NCBIfam" id="TIGR01655">
    <property type="entry name" value="yxeA_fam"/>
    <property type="match status" value="1"/>
</dbReference>
<accession>A0A6C0R0A6</accession>
<evidence type="ECO:0000313" key="3">
    <source>
        <dbReference type="Proteomes" id="UP000464330"/>
    </source>
</evidence>
<keyword evidence="1" id="KW-0472">Membrane</keyword>
<protein>
    <recommendedName>
        <fullName evidence="4">YxeA family protein</fullName>
    </recommendedName>
</protein>
<dbReference type="PANTHER" id="PTHR36433">
    <property type="entry name" value="HYPOTHETICAL CYTOSOLIC PROTEIN"/>
    <property type="match status" value="1"/>
</dbReference>
<evidence type="ECO:0000313" key="2">
    <source>
        <dbReference type="EMBL" id="QHZ53968.1"/>
    </source>
</evidence>
<dbReference type="AlphaFoldDB" id="A0A6C0R0A6"/>